<dbReference type="PANTHER" id="PTHR47966:SF51">
    <property type="entry name" value="BETA-SITE APP-CLEAVING ENZYME, ISOFORM A-RELATED"/>
    <property type="match status" value="1"/>
</dbReference>
<dbReference type="SUPFAM" id="SSF50630">
    <property type="entry name" value="Acid proteases"/>
    <property type="match status" value="1"/>
</dbReference>
<evidence type="ECO:0000256" key="7">
    <source>
        <dbReference type="ARBA" id="ARBA00023180"/>
    </source>
</evidence>
<dbReference type="PRINTS" id="PR00792">
    <property type="entry name" value="PEPSIN"/>
</dbReference>
<dbReference type="RefSeq" id="XP_025411211.1">
    <property type="nucleotide sequence ID" value="XM_025555426.1"/>
</dbReference>
<dbReference type="EMBL" id="GGMS01012742">
    <property type="protein sequence ID" value="MBY81945.1"/>
    <property type="molecule type" value="Transcribed_RNA"/>
</dbReference>
<dbReference type="FunFam" id="2.40.70.10:FF:000002">
    <property type="entry name" value="Vacuolar aspartic proteinase"/>
    <property type="match status" value="1"/>
</dbReference>
<evidence type="ECO:0000256" key="3">
    <source>
        <dbReference type="ARBA" id="ARBA00022729"/>
    </source>
</evidence>
<keyword evidence="7" id="KW-0325">Glycoprotein</keyword>
<gene>
    <name evidence="14" type="primary">LOC112684105</name>
    <name evidence="12" type="ORF">g.4299</name>
</gene>
<dbReference type="InterPro" id="IPR033121">
    <property type="entry name" value="PEPTIDASE_A1"/>
</dbReference>
<keyword evidence="13" id="KW-1185">Reference proteome</keyword>
<dbReference type="InterPro" id="IPR001461">
    <property type="entry name" value="Aspartic_peptidase_A1"/>
</dbReference>
<evidence type="ECO:0000256" key="1">
    <source>
        <dbReference type="ARBA" id="ARBA00007447"/>
    </source>
</evidence>
<evidence type="ECO:0000313" key="12">
    <source>
        <dbReference type="EMBL" id="MBY81945.1"/>
    </source>
</evidence>
<name>A0A2S2QW38_9HEMI</name>
<evidence type="ECO:0000256" key="8">
    <source>
        <dbReference type="PIRSR" id="PIRSR601461-1"/>
    </source>
</evidence>
<keyword evidence="3" id="KW-0732">Signal</keyword>
<proteinExistence type="inferred from homology"/>
<keyword evidence="5 10" id="KW-0378">Hydrolase</keyword>
<dbReference type="PANTHER" id="PTHR47966">
    <property type="entry name" value="BETA-SITE APP-CLEAVING ENZYME, ISOFORM A-RELATED"/>
    <property type="match status" value="1"/>
</dbReference>
<protein>
    <submittedName>
        <fullName evidence="12 14">Lysosomal aspartic protease</fullName>
    </submittedName>
</protein>
<feature type="domain" description="Peptidase A1" evidence="11">
    <location>
        <begin position="74"/>
        <end position="390"/>
    </location>
</feature>
<keyword evidence="4 10" id="KW-0064">Aspartyl protease</keyword>
<dbReference type="InterPro" id="IPR001969">
    <property type="entry name" value="Aspartic_peptidase_AS"/>
</dbReference>
<evidence type="ECO:0000259" key="11">
    <source>
        <dbReference type="PROSITE" id="PS51767"/>
    </source>
</evidence>
<dbReference type="Proteomes" id="UP000694846">
    <property type="component" value="Unplaced"/>
</dbReference>
<evidence type="ECO:0000256" key="10">
    <source>
        <dbReference type="RuleBase" id="RU000454"/>
    </source>
</evidence>
<dbReference type="GO" id="GO:0006508">
    <property type="term" value="P:proteolysis"/>
    <property type="evidence" value="ECO:0007669"/>
    <property type="project" value="UniProtKB-KW"/>
</dbReference>
<dbReference type="PROSITE" id="PS51767">
    <property type="entry name" value="PEPTIDASE_A1"/>
    <property type="match status" value="1"/>
</dbReference>
<evidence type="ECO:0000313" key="14">
    <source>
        <dbReference type="RefSeq" id="XP_025411211.1"/>
    </source>
</evidence>
<keyword evidence="2 10" id="KW-0645">Protease</keyword>
<reference evidence="12" key="1">
    <citation type="submission" date="2018-04" db="EMBL/GenBank/DDBJ databases">
        <title>Transcriptome assembly of Sipha flava.</title>
        <authorList>
            <person name="Scully E.D."/>
            <person name="Geib S.M."/>
            <person name="Palmer N.A."/>
            <person name="Koch K."/>
            <person name="Bradshaw J."/>
            <person name="Heng-Moss T."/>
            <person name="Sarath G."/>
        </authorList>
    </citation>
    <scope>NUCLEOTIDE SEQUENCE</scope>
</reference>
<dbReference type="AlphaFoldDB" id="A0A2S2QW38"/>
<feature type="disulfide bond" evidence="9">
    <location>
        <begin position="312"/>
        <end position="349"/>
    </location>
</feature>
<keyword evidence="6 9" id="KW-1015">Disulfide bond</keyword>
<organism evidence="12">
    <name type="scientific">Sipha flava</name>
    <name type="common">yellow sugarcane aphid</name>
    <dbReference type="NCBI Taxonomy" id="143950"/>
    <lineage>
        <taxon>Eukaryota</taxon>
        <taxon>Metazoa</taxon>
        <taxon>Ecdysozoa</taxon>
        <taxon>Arthropoda</taxon>
        <taxon>Hexapoda</taxon>
        <taxon>Insecta</taxon>
        <taxon>Pterygota</taxon>
        <taxon>Neoptera</taxon>
        <taxon>Paraneoptera</taxon>
        <taxon>Hemiptera</taxon>
        <taxon>Sternorrhyncha</taxon>
        <taxon>Aphidomorpha</taxon>
        <taxon>Aphidoidea</taxon>
        <taxon>Aphididae</taxon>
        <taxon>Sipha</taxon>
    </lineage>
</organism>
<dbReference type="OrthoDB" id="771136at2759"/>
<dbReference type="GO" id="GO:0004190">
    <property type="term" value="F:aspartic-type endopeptidase activity"/>
    <property type="evidence" value="ECO:0007669"/>
    <property type="project" value="UniProtKB-KW"/>
</dbReference>
<evidence type="ECO:0000256" key="4">
    <source>
        <dbReference type="ARBA" id="ARBA00022750"/>
    </source>
</evidence>
<feature type="disulfide bond" evidence="9">
    <location>
        <begin position="105"/>
        <end position="112"/>
    </location>
</feature>
<dbReference type="Pfam" id="PF00026">
    <property type="entry name" value="Asp"/>
    <property type="match status" value="1"/>
</dbReference>
<dbReference type="InterPro" id="IPR021109">
    <property type="entry name" value="Peptidase_aspartic_dom_sf"/>
</dbReference>
<reference evidence="14" key="2">
    <citation type="submission" date="2025-04" db="UniProtKB">
        <authorList>
            <consortium name="RefSeq"/>
        </authorList>
    </citation>
    <scope>IDENTIFICATION</scope>
    <source>
        <tissue evidence="14">Whole body</tissue>
    </source>
</reference>
<accession>A0A2S2QW38</accession>
<evidence type="ECO:0000256" key="6">
    <source>
        <dbReference type="ARBA" id="ARBA00023157"/>
    </source>
</evidence>
<dbReference type="FunFam" id="2.40.70.10:FF:000009">
    <property type="entry name" value="Aspartic proteinase A1"/>
    <property type="match status" value="1"/>
</dbReference>
<dbReference type="GeneID" id="112684105"/>
<evidence type="ECO:0000313" key="13">
    <source>
        <dbReference type="Proteomes" id="UP000694846"/>
    </source>
</evidence>
<dbReference type="Gene3D" id="2.40.70.10">
    <property type="entry name" value="Acid Proteases"/>
    <property type="match status" value="2"/>
</dbReference>
<feature type="active site" evidence="8">
    <location>
        <position position="92"/>
    </location>
</feature>
<evidence type="ECO:0000256" key="9">
    <source>
        <dbReference type="PIRSR" id="PIRSR601461-2"/>
    </source>
</evidence>
<sequence>MNAYIRMYETLVMMFLIAFVAILSINDSVGNCLLRVKLQKIETARSLVRQENKTVVHRYGLRSEVLSNYLDAQYYGPITIGTPPQPFNVVFDTGSSNLWVPSKQCSILNIACLTHNKYNMAKSTTYQKNGTEFSIHYGSGSLSGYLSTDVVSMDGISILNQTFAEAIQEPGIAFVAAKFDGILGLGYNTISVDGVLPPFYRMIQQGIVKDPVFSFYLNRDPSTSPGGEIIFGGSDPEKYNGPFTYVSVTKYGYWQFGLDEILIGNTSIVSGSVQAIADTGTSLIAGPVEKIKQINELLGGTAIPGGEYIIGCDQIDNLPVLTIIIGNTKFTLEGKDYVLKVTKVGKTLCISGFMGIDIPPPNGPLWILGDVFIGRYYTEFDLGNNRIGFAESK</sequence>
<comment type="similarity">
    <text evidence="1 10">Belongs to the peptidase A1 family.</text>
</comment>
<dbReference type="PROSITE" id="PS00141">
    <property type="entry name" value="ASP_PROTEASE"/>
    <property type="match status" value="2"/>
</dbReference>
<evidence type="ECO:0000256" key="5">
    <source>
        <dbReference type="ARBA" id="ARBA00022801"/>
    </source>
</evidence>
<feature type="active site" evidence="8">
    <location>
        <position position="278"/>
    </location>
</feature>
<evidence type="ECO:0000256" key="2">
    <source>
        <dbReference type="ARBA" id="ARBA00022670"/>
    </source>
</evidence>